<organism evidence="1 2">
    <name type="scientific">Ostreobium quekettii</name>
    <dbReference type="NCBI Taxonomy" id="121088"/>
    <lineage>
        <taxon>Eukaryota</taxon>
        <taxon>Viridiplantae</taxon>
        <taxon>Chlorophyta</taxon>
        <taxon>core chlorophytes</taxon>
        <taxon>Ulvophyceae</taxon>
        <taxon>TCBD clade</taxon>
        <taxon>Bryopsidales</taxon>
        <taxon>Ostreobineae</taxon>
        <taxon>Ostreobiaceae</taxon>
        <taxon>Ostreobium</taxon>
    </lineage>
</organism>
<comment type="caution">
    <text evidence="1">The sequence shown here is derived from an EMBL/GenBank/DDBJ whole genome shotgun (WGS) entry which is preliminary data.</text>
</comment>
<dbReference type="Proteomes" id="UP000708148">
    <property type="component" value="Unassembled WGS sequence"/>
</dbReference>
<evidence type="ECO:0000313" key="1">
    <source>
        <dbReference type="EMBL" id="CAD7695971.1"/>
    </source>
</evidence>
<accession>A0A8S1IQ73</accession>
<reference evidence="1" key="1">
    <citation type="submission" date="2020-12" db="EMBL/GenBank/DDBJ databases">
        <authorList>
            <person name="Iha C."/>
        </authorList>
    </citation>
    <scope>NUCLEOTIDE SEQUENCE</scope>
</reference>
<dbReference type="AlphaFoldDB" id="A0A8S1IQ73"/>
<keyword evidence="2" id="KW-1185">Reference proteome</keyword>
<sequence length="178" mass="18999">MPSCSFLMGRIVVPNKPLTLPGFGRLKAANVELPQPPHLRPLPLIPFAALPITCTIADTTSHVLLPSAETNDVAGAAIRNIPIIKALADLRTTCEELEGDPLWQYAKDGIKASRAKAHMDDNRALEDVLYEFVAILEDGGGMNDAGRRCGEGLESLQDPFAALLEFASLGLEGDPISG</sequence>
<dbReference type="EMBL" id="CAJHUC010000413">
    <property type="protein sequence ID" value="CAD7695971.1"/>
    <property type="molecule type" value="Genomic_DNA"/>
</dbReference>
<proteinExistence type="predicted"/>
<evidence type="ECO:0000313" key="2">
    <source>
        <dbReference type="Proteomes" id="UP000708148"/>
    </source>
</evidence>
<protein>
    <submittedName>
        <fullName evidence="1">Uncharacterized protein</fullName>
    </submittedName>
</protein>
<name>A0A8S1IQ73_9CHLO</name>
<gene>
    <name evidence="1" type="ORF">OSTQU699_LOCUS1332</name>
</gene>